<evidence type="ECO:0000313" key="2">
    <source>
        <dbReference type="EMBL" id="SHE61546.1"/>
    </source>
</evidence>
<evidence type="ECO:0000259" key="1">
    <source>
        <dbReference type="Pfam" id="PF13037"/>
    </source>
</evidence>
<dbReference type="EMBL" id="FQUB01000008">
    <property type="protein sequence ID" value="SHE61546.1"/>
    <property type="molecule type" value="Genomic_DNA"/>
</dbReference>
<dbReference type="InterPro" id="IPR025006">
    <property type="entry name" value="DUF3900"/>
</dbReference>
<comment type="caution">
    <text evidence="2">The sequence shown here is derived from an EMBL/GenBank/DDBJ whole genome shotgun (WGS) entry which is preliminary data.</text>
</comment>
<reference evidence="2 3" key="1">
    <citation type="submission" date="2016-11" db="EMBL/GenBank/DDBJ databases">
        <authorList>
            <person name="Varghese N."/>
            <person name="Submissions S."/>
        </authorList>
    </citation>
    <scope>NUCLEOTIDE SEQUENCE [LARGE SCALE GENOMIC DNA]</scope>
    <source>
        <strain evidence="2 3">DSM 1</strain>
    </source>
</reference>
<dbReference type="Proteomes" id="UP000184029">
    <property type="component" value="Unassembled WGS sequence"/>
</dbReference>
<dbReference type="Pfam" id="PF13039">
    <property type="entry name" value="DUF3900"/>
    <property type="match status" value="1"/>
</dbReference>
<protein>
    <recommendedName>
        <fullName evidence="1">DUF3898 domain-containing protein</fullName>
    </recommendedName>
</protein>
<dbReference type="InterPro" id="IPR025012">
    <property type="entry name" value="DUF3898"/>
</dbReference>
<gene>
    <name evidence="2" type="ORF">SAMN02745208_00612</name>
</gene>
<proteinExistence type="predicted"/>
<sequence>MKRLDFNINFLSFYVIQTDGEGEQTRKQFRHFQTLDHEDYEVSNVKDFLDGELEKIVKRKVDKHPKSEQVPTKIGRFMVEPGYGLDSNPNFNLFNRARMARTIGDFQKASEAFLAAYLDTNAVRDGAFLIANATMRKYFDEPFVFLLKCDFEPKVAAIADESTLLKKVEMAITTKGMKSIQYPYMPEEGMIEESELKIHQASHARYFEEFLKYVEYGDSMPEIMKAQVKTMVEEHFQEVLHEDSIEYEQLEKELEIWEASPKRALQERLPAEQVIEAAAQIAETTPEADLQMKLDHISVNALLSDFGETVHLAKIGDRYITIVESESILFEKGFSPVEFLQPDELEKVLGRLKKKAGAGITDIVNEQK</sequence>
<feature type="domain" description="DUF3898" evidence="1">
    <location>
        <begin position="265"/>
        <end position="353"/>
    </location>
</feature>
<dbReference type="Pfam" id="PF13037">
    <property type="entry name" value="DUF3898"/>
    <property type="match status" value="1"/>
</dbReference>
<accession>A0A8B4BQH9</accession>
<dbReference type="AlphaFoldDB" id="A0A8B4BQH9"/>
<evidence type="ECO:0000313" key="3">
    <source>
        <dbReference type="Proteomes" id="UP000184029"/>
    </source>
</evidence>
<organism evidence="2 3">
    <name type="scientific">Heyndrickxia coagulans DSM 1 = ATCC 7050</name>
    <dbReference type="NCBI Taxonomy" id="1121088"/>
    <lineage>
        <taxon>Bacteria</taxon>
        <taxon>Bacillati</taxon>
        <taxon>Bacillota</taxon>
        <taxon>Bacilli</taxon>
        <taxon>Bacillales</taxon>
        <taxon>Bacillaceae</taxon>
        <taxon>Heyndrickxia</taxon>
    </lineage>
</organism>
<name>A0A8B4BQH9_HEYCO</name>